<comment type="caution">
    <text evidence="1">The sequence shown here is derived from an EMBL/GenBank/DDBJ whole genome shotgun (WGS) entry which is preliminary data.</text>
</comment>
<evidence type="ECO:0000313" key="2">
    <source>
        <dbReference type="Proteomes" id="UP001157109"/>
    </source>
</evidence>
<gene>
    <name evidence="1" type="ORF">GCM10025862_18950</name>
</gene>
<dbReference type="RefSeq" id="WP_241444637.1">
    <property type="nucleotide sequence ID" value="NZ_BSUJ01000001.1"/>
</dbReference>
<sequence>MPDQPDEAVDYERLEWLLTEERLGSYFRAANGEREPAFALYEWNIEASAAAVSLSAMVEVVLRNALDREMAVLGEAKGWSDWLDDAPLDHRARKDVRQARERASRGRRSATRGHVVAELNLGFWRFLMSKRYLTSLWIPALVKAFPGAEGDARTTQRLLEGHVEQINFLRNRAAHHEPIHRRDLLSDLDRAMYVAGCIYPVAGRWIRSRETLSSTVAQRPETQSRTEGA</sequence>
<dbReference type="Proteomes" id="UP001157109">
    <property type="component" value="Unassembled WGS sequence"/>
</dbReference>
<dbReference type="EMBL" id="BSUJ01000001">
    <property type="protein sequence ID" value="GMA19874.1"/>
    <property type="molecule type" value="Genomic_DNA"/>
</dbReference>
<reference evidence="2" key="1">
    <citation type="journal article" date="2019" name="Int. J. Syst. Evol. Microbiol.">
        <title>The Global Catalogue of Microorganisms (GCM) 10K type strain sequencing project: providing services to taxonomists for standard genome sequencing and annotation.</title>
        <authorList>
            <consortium name="The Broad Institute Genomics Platform"/>
            <consortium name="The Broad Institute Genome Sequencing Center for Infectious Disease"/>
            <person name="Wu L."/>
            <person name="Ma J."/>
        </authorList>
    </citation>
    <scope>NUCLEOTIDE SEQUENCE [LARGE SCALE GENOMIC DNA]</scope>
    <source>
        <strain evidence="2">NBRC 105830</strain>
    </source>
</reference>
<keyword evidence="2" id="KW-1185">Reference proteome</keyword>
<evidence type="ECO:0000313" key="1">
    <source>
        <dbReference type="EMBL" id="GMA19874.1"/>
    </source>
</evidence>
<protein>
    <recommendedName>
        <fullName evidence="3">Abi-like protein</fullName>
    </recommendedName>
</protein>
<accession>A0ABQ6HQB4</accession>
<proteinExistence type="predicted"/>
<name>A0ABQ6HQB4_9MICO</name>
<evidence type="ECO:0008006" key="3">
    <source>
        <dbReference type="Google" id="ProtNLM"/>
    </source>
</evidence>
<organism evidence="1 2">
    <name type="scientific">Arsenicicoccus piscis</name>
    <dbReference type="NCBI Taxonomy" id="673954"/>
    <lineage>
        <taxon>Bacteria</taxon>
        <taxon>Bacillati</taxon>
        <taxon>Actinomycetota</taxon>
        <taxon>Actinomycetes</taxon>
        <taxon>Micrococcales</taxon>
        <taxon>Intrasporangiaceae</taxon>
        <taxon>Arsenicicoccus</taxon>
    </lineage>
</organism>